<organism evidence="1 2">
    <name type="scientific">Microvirga vignae</name>
    <dbReference type="NCBI Taxonomy" id="1225564"/>
    <lineage>
        <taxon>Bacteria</taxon>
        <taxon>Pseudomonadati</taxon>
        <taxon>Pseudomonadota</taxon>
        <taxon>Alphaproteobacteria</taxon>
        <taxon>Hyphomicrobiales</taxon>
        <taxon>Methylobacteriaceae</taxon>
        <taxon>Microvirga</taxon>
    </lineage>
</organism>
<keyword evidence="2" id="KW-1185">Reference proteome</keyword>
<evidence type="ECO:0000313" key="1">
    <source>
        <dbReference type="EMBL" id="KLK92622.1"/>
    </source>
</evidence>
<gene>
    <name evidence="1" type="ORF">AA309_13050</name>
</gene>
<dbReference type="PATRIC" id="fig|1225564.3.peg.3447"/>
<dbReference type="Pfam" id="PF12096">
    <property type="entry name" value="DUF3572"/>
    <property type="match status" value="1"/>
</dbReference>
<dbReference type="RefSeq" id="WP_047189443.1">
    <property type="nucleotide sequence ID" value="NZ_LCYG01000032.1"/>
</dbReference>
<accession>A0A0H1RJ33</accession>
<dbReference type="InterPro" id="IPR021955">
    <property type="entry name" value="DUF3572"/>
</dbReference>
<dbReference type="AlphaFoldDB" id="A0A0H1RJ33"/>
<reference evidence="1 2" key="1">
    <citation type="submission" date="2015-05" db="EMBL/GenBank/DDBJ databases">
        <title>Draft genome sequence of Microvirga vignae strain BR3299, a novel nitrogen fixing bacteria isolated from Brazil semi-aired region.</title>
        <authorList>
            <person name="Zilli J.E."/>
            <person name="Passos S.R."/>
            <person name="Leite J."/>
            <person name="Baldani J.I."/>
            <person name="Xavier G.R."/>
            <person name="Rumjaneck N.G."/>
            <person name="Simoes-Araujo J.L."/>
        </authorList>
    </citation>
    <scope>NUCLEOTIDE SEQUENCE [LARGE SCALE GENOMIC DNA]</scope>
    <source>
        <strain evidence="1 2">BR3299</strain>
    </source>
</reference>
<dbReference type="Proteomes" id="UP000035489">
    <property type="component" value="Unassembled WGS sequence"/>
</dbReference>
<protein>
    <submittedName>
        <fullName evidence="1">Uncharacterized protein</fullName>
    </submittedName>
</protein>
<sequence>MIKFLLFHEPEAILIAANKIILTSLFDLTGLTVDTIRKAAGDPSFYTPVLDHSWLIRRC</sequence>
<proteinExistence type="predicted"/>
<evidence type="ECO:0000313" key="2">
    <source>
        <dbReference type="Proteomes" id="UP000035489"/>
    </source>
</evidence>
<name>A0A0H1RJ33_9HYPH</name>
<comment type="caution">
    <text evidence="1">The sequence shown here is derived from an EMBL/GenBank/DDBJ whole genome shotgun (WGS) entry which is preliminary data.</text>
</comment>
<dbReference type="EMBL" id="LCYG01000032">
    <property type="protein sequence ID" value="KLK92622.1"/>
    <property type="molecule type" value="Genomic_DNA"/>
</dbReference>